<keyword evidence="3 8" id="KW-0812">Transmembrane</keyword>
<keyword evidence="4 8" id="KW-1133">Transmembrane helix</keyword>
<dbReference type="GO" id="GO:0007635">
    <property type="term" value="P:chemosensory behavior"/>
    <property type="evidence" value="ECO:0007669"/>
    <property type="project" value="TreeGrafter"/>
</dbReference>
<gene>
    <name evidence="9" type="ORF">g.127</name>
</gene>
<keyword evidence="2 8" id="KW-1003">Cell membrane</keyword>
<organism evidence="9">
    <name type="scientific">Clastoptera arizonana</name>
    <name type="common">Arizona spittle bug</name>
    <dbReference type="NCBI Taxonomy" id="38151"/>
    <lineage>
        <taxon>Eukaryota</taxon>
        <taxon>Metazoa</taxon>
        <taxon>Ecdysozoa</taxon>
        <taxon>Arthropoda</taxon>
        <taxon>Hexapoda</taxon>
        <taxon>Insecta</taxon>
        <taxon>Pterygota</taxon>
        <taxon>Neoptera</taxon>
        <taxon>Paraneoptera</taxon>
        <taxon>Hemiptera</taxon>
        <taxon>Auchenorrhyncha</taxon>
        <taxon>Cercopoidea</taxon>
        <taxon>Clastopteridae</taxon>
        <taxon>Clastoptera</taxon>
    </lineage>
</organism>
<dbReference type="InterPro" id="IPR013604">
    <property type="entry name" value="7TM_chemorcpt"/>
</dbReference>
<dbReference type="Pfam" id="PF08395">
    <property type="entry name" value="7tm_7"/>
    <property type="match status" value="1"/>
</dbReference>
<evidence type="ECO:0000256" key="4">
    <source>
        <dbReference type="ARBA" id="ARBA00022989"/>
    </source>
</evidence>
<evidence type="ECO:0000256" key="2">
    <source>
        <dbReference type="ARBA" id="ARBA00022475"/>
    </source>
</evidence>
<keyword evidence="6 8" id="KW-0675">Receptor</keyword>
<proteinExistence type="inferred from homology"/>
<feature type="transmembrane region" description="Helical" evidence="8">
    <location>
        <begin position="35"/>
        <end position="53"/>
    </location>
</feature>
<feature type="transmembrane region" description="Helical" evidence="8">
    <location>
        <begin position="155"/>
        <end position="178"/>
    </location>
</feature>
<feature type="transmembrane region" description="Helical" evidence="8">
    <location>
        <begin position="234"/>
        <end position="254"/>
    </location>
</feature>
<evidence type="ECO:0000256" key="8">
    <source>
        <dbReference type="RuleBase" id="RU363108"/>
    </source>
</evidence>
<dbReference type="GO" id="GO:0030424">
    <property type="term" value="C:axon"/>
    <property type="evidence" value="ECO:0007669"/>
    <property type="project" value="TreeGrafter"/>
</dbReference>
<comment type="caution">
    <text evidence="8">Lacks conserved residue(s) required for the propagation of feature annotation.</text>
</comment>
<accession>A0A1B6DXF4</accession>
<keyword evidence="5 8" id="KW-0472">Membrane</keyword>
<dbReference type="GO" id="GO:0050909">
    <property type="term" value="P:sensory perception of taste"/>
    <property type="evidence" value="ECO:0007669"/>
    <property type="project" value="InterPro"/>
</dbReference>
<evidence type="ECO:0000256" key="7">
    <source>
        <dbReference type="ARBA" id="ARBA00023224"/>
    </source>
</evidence>
<name>A0A1B6DXF4_9HEMI</name>
<evidence type="ECO:0000313" key="9">
    <source>
        <dbReference type="EMBL" id="JAS30347.1"/>
    </source>
</evidence>
<comment type="subcellular location">
    <subcellularLocation>
        <location evidence="1 8">Cell membrane</location>
        <topology evidence="1 8">Multi-pass membrane protein</topology>
    </subcellularLocation>
</comment>
<protein>
    <recommendedName>
        <fullName evidence="8">Gustatory receptor</fullName>
    </recommendedName>
</protein>
<sequence>MSFTHILRPTYWFCNVISVSPFGVRLVPPNLATCYNIIAFFSIVYTLVVYARYLIDTIVDKYMHVVLLCSYIVWYVFYRLIFLSILITAIFYHKEIENIRLKIIKVCHKLEEIGVNLNLKLIYSFQLGFICFSLFISLPVSYYDVHVTMQNILQGIVIFISSFFSLTIPVLITAYSFIVNTQFKHVNSQLNNLLQHLDTTPTRDALNKLKQLISIHIDIRGIKHDISSALHLPLFLYLAYSVISLSITILILIRSLSEYDFYFNTVSKFVAFKYVLLILFITEICHRTAAEGNKTVLIVHRFFQSPLHHCFMDEIEMFSMGMIDNYCKFTAGGWFAIDRSLFMKIVIAVTTYVVICLQINDGSNAETSSYPNATMFNFWNDTFNISFT</sequence>
<comment type="function">
    <text evidence="8">Gustatory receptor which mediates acceptance or avoidance behavior, depending on its substrates.</text>
</comment>
<feature type="transmembrane region" description="Helical" evidence="8">
    <location>
        <begin position="261"/>
        <end position="281"/>
    </location>
</feature>
<dbReference type="GO" id="GO:0008049">
    <property type="term" value="P:male courtship behavior"/>
    <property type="evidence" value="ECO:0007669"/>
    <property type="project" value="TreeGrafter"/>
</dbReference>
<dbReference type="AlphaFoldDB" id="A0A1B6DXF4"/>
<evidence type="ECO:0000256" key="5">
    <source>
        <dbReference type="ARBA" id="ARBA00023136"/>
    </source>
</evidence>
<comment type="similarity">
    <text evidence="8">Belongs to the insect chemoreceptor superfamily. Gustatory receptor (GR) family.</text>
</comment>
<dbReference type="GO" id="GO:0043025">
    <property type="term" value="C:neuronal cell body"/>
    <property type="evidence" value="ECO:0007669"/>
    <property type="project" value="TreeGrafter"/>
</dbReference>
<keyword evidence="7 8" id="KW-0807">Transducer</keyword>
<dbReference type="PANTHER" id="PTHR21143">
    <property type="entry name" value="INVERTEBRATE GUSTATORY RECEPTOR"/>
    <property type="match status" value="1"/>
</dbReference>
<dbReference type="PANTHER" id="PTHR21143:SF133">
    <property type="entry name" value="GUSTATORY AND PHEROMONE RECEPTOR 32A-RELATED"/>
    <property type="match status" value="1"/>
</dbReference>
<evidence type="ECO:0000256" key="3">
    <source>
        <dbReference type="ARBA" id="ARBA00022692"/>
    </source>
</evidence>
<feature type="transmembrane region" description="Helical" evidence="8">
    <location>
        <begin position="65"/>
        <end position="92"/>
    </location>
</feature>
<dbReference type="GO" id="GO:0005886">
    <property type="term" value="C:plasma membrane"/>
    <property type="evidence" value="ECO:0007669"/>
    <property type="project" value="UniProtKB-SubCell"/>
</dbReference>
<feature type="transmembrane region" description="Helical" evidence="8">
    <location>
        <begin position="121"/>
        <end position="143"/>
    </location>
</feature>
<dbReference type="EMBL" id="GEDC01006951">
    <property type="protein sequence ID" value="JAS30347.1"/>
    <property type="molecule type" value="Transcribed_RNA"/>
</dbReference>
<dbReference type="GO" id="GO:0030425">
    <property type="term" value="C:dendrite"/>
    <property type="evidence" value="ECO:0007669"/>
    <property type="project" value="TreeGrafter"/>
</dbReference>
<reference evidence="9" key="1">
    <citation type="submission" date="2015-12" db="EMBL/GenBank/DDBJ databases">
        <title>De novo transcriptome assembly of four potential Pierce s Disease insect vectors from Arizona vineyards.</title>
        <authorList>
            <person name="Tassone E.E."/>
        </authorList>
    </citation>
    <scope>NUCLEOTIDE SEQUENCE</scope>
</reference>
<evidence type="ECO:0000256" key="6">
    <source>
        <dbReference type="ARBA" id="ARBA00023170"/>
    </source>
</evidence>
<dbReference type="GO" id="GO:0007165">
    <property type="term" value="P:signal transduction"/>
    <property type="evidence" value="ECO:0007669"/>
    <property type="project" value="UniProtKB-KW"/>
</dbReference>
<evidence type="ECO:0000256" key="1">
    <source>
        <dbReference type="ARBA" id="ARBA00004651"/>
    </source>
</evidence>